<evidence type="ECO:0000259" key="2">
    <source>
        <dbReference type="Pfam" id="PF14541"/>
    </source>
</evidence>
<proteinExistence type="inferred from homology"/>
<dbReference type="PANTHER" id="PTHR47965:SF6">
    <property type="entry name" value="ASPARTIC PROTEINASE GIP1-RELATED"/>
    <property type="match status" value="1"/>
</dbReference>
<keyword evidence="5" id="KW-1185">Reference proteome</keyword>
<dbReference type="Proteomes" id="UP001341840">
    <property type="component" value="Unassembled WGS sequence"/>
</dbReference>
<dbReference type="Pfam" id="PF14541">
    <property type="entry name" value="TAXi_C"/>
    <property type="match status" value="1"/>
</dbReference>
<feature type="domain" description="Xylanase inhibitor C-terminal" evidence="2">
    <location>
        <begin position="236"/>
        <end position="296"/>
    </location>
</feature>
<dbReference type="InterPro" id="IPR032861">
    <property type="entry name" value="TAXi_N"/>
</dbReference>
<dbReference type="EMBL" id="JASCZI010060446">
    <property type="protein sequence ID" value="MED6131725.1"/>
    <property type="molecule type" value="Genomic_DNA"/>
</dbReference>
<accession>A0ABU6S5N6</accession>
<dbReference type="SUPFAM" id="SSF50630">
    <property type="entry name" value="Acid proteases"/>
    <property type="match status" value="1"/>
</dbReference>
<dbReference type="InterPro" id="IPR021109">
    <property type="entry name" value="Peptidase_aspartic_dom_sf"/>
</dbReference>
<dbReference type="PANTHER" id="PTHR47965">
    <property type="entry name" value="ASPARTYL PROTEASE-RELATED"/>
    <property type="match status" value="1"/>
</dbReference>
<evidence type="ECO:0000313" key="4">
    <source>
        <dbReference type="EMBL" id="MED6131725.1"/>
    </source>
</evidence>
<protein>
    <recommendedName>
        <fullName evidence="6">Peptidase A1 domain-containing protein</fullName>
    </recommendedName>
</protein>
<organism evidence="4 5">
    <name type="scientific">Stylosanthes scabra</name>
    <dbReference type="NCBI Taxonomy" id="79078"/>
    <lineage>
        <taxon>Eukaryota</taxon>
        <taxon>Viridiplantae</taxon>
        <taxon>Streptophyta</taxon>
        <taxon>Embryophyta</taxon>
        <taxon>Tracheophyta</taxon>
        <taxon>Spermatophyta</taxon>
        <taxon>Magnoliopsida</taxon>
        <taxon>eudicotyledons</taxon>
        <taxon>Gunneridae</taxon>
        <taxon>Pentapetalae</taxon>
        <taxon>rosids</taxon>
        <taxon>fabids</taxon>
        <taxon>Fabales</taxon>
        <taxon>Fabaceae</taxon>
        <taxon>Papilionoideae</taxon>
        <taxon>50 kb inversion clade</taxon>
        <taxon>dalbergioids sensu lato</taxon>
        <taxon>Dalbergieae</taxon>
        <taxon>Pterocarpus clade</taxon>
        <taxon>Stylosanthes</taxon>
    </lineage>
</organism>
<sequence>MEFLRTNTQTSSLSVYLKTPLRPTKLFLDLSFPFPWTVCDASTYNSSSYSHIDCGSNFCEPLGFGGRVCTNCFVTSLPSKNCIPGNMVCGAYPENPVTADSYSNDVLVDTMAFPEADVSTQTQVISLSNYTFSCAPSSIVKGLPKGVTGLASLGRSQLSIQAQISTAFSTPNCLAICLPGSSKSTGVAFFGSRGPYNAFSKSQKIDISKFLIYTPLIQNPDSSKDDQFVYANTSNQYFIGLTSIRINGKQVPISSSLLTINKENGHGGTKISSDVPYGVLESSIYKFFTKLFVKEGSSGHRSKWWSSGTYH</sequence>
<reference evidence="4 5" key="1">
    <citation type="journal article" date="2023" name="Plants (Basel)">
        <title>Bridging the Gap: Combining Genomics and Transcriptomics Approaches to Understand Stylosanthes scabra, an Orphan Legume from the Brazilian Caatinga.</title>
        <authorList>
            <person name="Ferreira-Neto J.R.C."/>
            <person name="da Silva M.D."/>
            <person name="Binneck E."/>
            <person name="de Melo N.F."/>
            <person name="da Silva R.H."/>
            <person name="de Melo A.L.T.M."/>
            <person name="Pandolfi V."/>
            <person name="Bustamante F.O."/>
            <person name="Brasileiro-Vidal A.C."/>
            <person name="Benko-Iseppon A.M."/>
        </authorList>
    </citation>
    <scope>NUCLEOTIDE SEQUENCE [LARGE SCALE GENOMIC DNA]</scope>
    <source>
        <tissue evidence="4">Leaves</tissue>
    </source>
</reference>
<evidence type="ECO:0000256" key="1">
    <source>
        <dbReference type="ARBA" id="ARBA00007447"/>
    </source>
</evidence>
<dbReference type="Pfam" id="PF14543">
    <property type="entry name" value="TAXi_N"/>
    <property type="match status" value="1"/>
</dbReference>
<feature type="domain" description="Xylanase inhibitor N-terminal" evidence="3">
    <location>
        <begin position="14"/>
        <end position="192"/>
    </location>
</feature>
<evidence type="ECO:0000313" key="5">
    <source>
        <dbReference type="Proteomes" id="UP001341840"/>
    </source>
</evidence>
<comment type="caution">
    <text evidence="4">The sequence shown here is derived from an EMBL/GenBank/DDBJ whole genome shotgun (WGS) entry which is preliminary data.</text>
</comment>
<evidence type="ECO:0000259" key="3">
    <source>
        <dbReference type="Pfam" id="PF14543"/>
    </source>
</evidence>
<dbReference type="InterPro" id="IPR032799">
    <property type="entry name" value="TAXi_C"/>
</dbReference>
<dbReference type="Gene3D" id="2.40.70.10">
    <property type="entry name" value="Acid Proteases"/>
    <property type="match status" value="2"/>
</dbReference>
<gene>
    <name evidence="4" type="ORF">PIB30_012428</name>
</gene>
<name>A0ABU6S5N6_9FABA</name>
<evidence type="ECO:0008006" key="6">
    <source>
        <dbReference type="Google" id="ProtNLM"/>
    </source>
</evidence>
<comment type="similarity">
    <text evidence="1">Belongs to the peptidase A1 family.</text>
</comment>
<dbReference type="InterPro" id="IPR001461">
    <property type="entry name" value="Aspartic_peptidase_A1"/>
</dbReference>